<dbReference type="InterPro" id="IPR036852">
    <property type="entry name" value="Peptidase_S8/S53_dom_sf"/>
</dbReference>
<evidence type="ECO:0000256" key="7">
    <source>
        <dbReference type="ARBA" id="ARBA00022837"/>
    </source>
</evidence>
<dbReference type="Gene3D" id="2.120.10.30">
    <property type="entry name" value="TolB, C-terminal domain"/>
    <property type="match status" value="3"/>
</dbReference>
<evidence type="ECO:0000256" key="9">
    <source>
        <dbReference type="RuleBase" id="RU003355"/>
    </source>
</evidence>
<dbReference type="PROSITE" id="PS51829">
    <property type="entry name" value="P_HOMO_B"/>
    <property type="match status" value="2"/>
</dbReference>
<reference evidence="13 14" key="1">
    <citation type="submission" date="2023-01" db="EMBL/GenBank/DDBJ databases">
        <title>Novel diversity within Roseofilum (Cyanobacteria; Desertifilaceae) from marine benthic mats with descriptions of four novel species.</title>
        <authorList>
            <person name="Wang Y."/>
            <person name="Berthold D.E."/>
            <person name="Hu J."/>
            <person name="Lefler F.W."/>
            <person name="Laughinghouse H.D. IV."/>
        </authorList>
    </citation>
    <scope>NUCLEOTIDE SEQUENCE [LARGE SCALE GENOMIC DNA]</scope>
    <source>
        <strain evidence="13 14">BLCC-M154</strain>
    </source>
</reference>
<dbReference type="PROSITE" id="PS00137">
    <property type="entry name" value="SUBTILASE_HIS"/>
    <property type="match status" value="1"/>
</dbReference>
<dbReference type="Pfam" id="PF13448">
    <property type="entry name" value="DUF4114"/>
    <property type="match status" value="2"/>
</dbReference>
<dbReference type="InterPro" id="IPR001304">
    <property type="entry name" value="C-type_lectin-like"/>
</dbReference>
<dbReference type="InterPro" id="IPR023827">
    <property type="entry name" value="Peptidase_S8_Asp-AS"/>
</dbReference>
<dbReference type="InterPro" id="IPR034007">
    <property type="entry name" value="CTLD_bac"/>
</dbReference>
<dbReference type="InterPro" id="IPR016187">
    <property type="entry name" value="CTDL_fold"/>
</dbReference>
<feature type="domain" description="P/Homo B" evidence="12">
    <location>
        <begin position="1362"/>
        <end position="1523"/>
    </location>
</feature>
<comment type="caution">
    <text evidence="13">The sequence shown here is derived from an EMBL/GenBank/DDBJ whole genome shotgun (WGS) entry which is preliminary data.</text>
</comment>
<dbReference type="InterPro" id="IPR052918">
    <property type="entry name" value="Motility_Chemotaxis_Reg"/>
</dbReference>
<dbReference type="SUPFAM" id="SSF56436">
    <property type="entry name" value="C-type lectin-like"/>
    <property type="match status" value="2"/>
</dbReference>
<dbReference type="InterPro" id="IPR000209">
    <property type="entry name" value="Peptidase_S8/S53_dom"/>
</dbReference>
<dbReference type="InterPro" id="IPR034182">
    <property type="entry name" value="Kexin/furin"/>
</dbReference>
<dbReference type="InterPro" id="IPR011047">
    <property type="entry name" value="Quinoprotein_ADH-like_sf"/>
</dbReference>
<accession>A0ABT7B008</accession>
<dbReference type="Gene3D" id="3.40.50.200">
    <property type="entry name" value="Peptidase S8/S53 domain"/>
    <property type="match status" value="1"/>
</dbReference>
<dbReference type="RefSeq" id="WP_283756208.1">
    <property type="nucleotide sequence ID" value="NZ_JAQOSP010000154.1"/>
</dbReference>
<dbReference type="Pfam" id="PF03160">
    <property type="entry name" value="Calx-beta"/>
    <property type="match status" value="2"/>
</dbReference>
<dbReference type="InterPro" id="IPR010620">
    <property type="entry name" value="SBBP_repeat"/>
</dbReference>
<evidence type="ECO:0000256" key="1">
    <source>
        <dbReference type="ARBA" id="ARBA00011073"/>
    </source>
</evidence>
<organism evidence="13 14">
    <name type="scientific">Roseofilum acuticapitatum BLCC-M154</name>
    <dbReference type="NCBI Taxonomy" id="3022444"/>
    <lineage>
        <taxon>Bacteria</taxon>
        <taxon>Bacillati</taxon>
        <taxon>Cyanobacteriota</taxon>
        <taxon>Cyanophyceae</taxon>
        <taxon>Desertifilales</taxon>
        <taxon>Desertifilaceae</taxon>
        <taxon>Roseofilum</taxon>
        <taxon>Roseofilum acuticapitatum</taxon>
    </lineage>
</organism>
<feature type="region of interest" description="Disordered" evidence="10">
    <location>
        <begin position="1380"/>
        <end position="1401"/>
    </location>
</feature>
<feature type="compositionally biased region" description="Polar residues" evidence="10">
    <location>
        <begin position="1382"/>
        <end position="1401"/>
    </location>
</feature>
<dbReference type="Pfam" id="PF01483">
    <property type="entry name" value="P_proprotein"/>
    <property type="match status" value="1"/>
</dbReference>
<dbReference type="SMART" id="SM00034">
    <property type="entry name" value="CLECT"/>
    <property type="match status" value="2"/>
</dbReference>
<gene>
    <name evidence="13" type="ORF">PMG71_23815</name>
</gene>
<dbReference type="InterPro" id="IPR023828">
    <property type="entry name" value="Peptidase_S8_Ser-AS"/>
</dbReference>
<dbReference type="SUPFAM" id="SSF50998">
    <property type="entry name" value="Quinoprotein alcohol dehydrogenase-like"/>
    <property type="match status" value="1"/>
</dbReference>
<evidence type="ECO:0000256" key="2">
    <source>
        <dbReference type="ARBA" id="ARBA00022670"/>
    </source>
</evidence>
<dbReference type="SUPFAM" id="SSF52743">
    <property type="entry name" value="Subtilisin-like"/>
    <property type="match status" value="1"/>
</dbReference>
<dbReference type="InterPro" id="IPR002884">
    <property type="entry name" value="P_dom"/>
</dbReference>
<dbReference type="SMART" id="SM00237">
    <property type="entry name" value="Calx_beta"/>
    <property type="match status" value="1"/>
</dbReference>
<feature type="domain" description="C-type lectin" evidence="11">
    <location>
        <begin position="1650"/>
        <end position="1757"/>
    </location>
</feature>
<feature type="active site" description="Charge relay system" evidence="8">
    <location>
        <position position="1112"/>
    </location>
</feature>
<dbReference type="InterPro" id="IPR008979">
    <property type="entry name" value="Galactose-bd-like_sf"/>
</dbReference>
<evidence type="ECO:0000259" key="12">
    <source>
        <dbReference type="PROSITE" id="PS51829"/>
    </source>
</evidence>
<feature type="domain" description="C-type lectin" evidence="11">
    <location>
        <begin position="2319"/>
        <end position="2444"/>
    </location>
</feature>
<evidence type="ECO:0000259" key="11">
    <source>
        <dbReference type="PROSITE" id="PS50041"/>
    </source>
</evidence>
<protein>
    <submittedName>
        <fullName evidence="13">SBBP repeat-containing protein</fullName>
    </submittedName>
</protein>
<dbReference type="EMBL" id="JAQOSP010000154">
    <property type="protein sequence ID" value="MDJ1172460.1"/>
    <property type="molecule type" value="Genomic_DNA"/>
</dbReference>
<feature type="active site" description="Charge relay system" evidence="8">
    <location>
        <position position="955"/>
    </location>
</feature>
<comment type="similarity">
    <text evidence="1 8 9">Belongs to the peptidase S8 family.</text>
</comment>
<dbReference type="CDD" id="cd04059">
    <property type="entry name" value="Peptidases_S8_Protein_convertases_Kexins_Furin-like"/>
    <property type="match status" value="1"/>
</dbReference>
<feature type="active site" description="Charge relay system" evidence="8">
    <location>
        <position position="1287"/>
    </location>
</feature>
<dbReference type="Pfam" id="PF06739">
    <property type="entry name" value="SBBP"/>
    <property type="match status" value="8"/>
</dbReference>
<dbReference type="PROSITE" id="PS50041">
    <property type="entry name" value="C_TYPE_LECTIN_2"/>
    <property type="match status" value="2"/>
</dbReference>
<dbReference type="PANTHER" id="PTHR35580:SF1">
    <property type="entry name" value="PHYTASE-LIKE DOMAIN-CONTAINING PROTEIN"/>
    <property type="match status" value="1"/>
</dbReference>
<keyword evidence="5 8" id="KW-0378">Hydrolase</keyword>
<evidence type="ECO:0000256" key="3">
    <source>
        <dbReference type="ARBA" id="ARBA00022729"/>
    </source>
</evidence>
<keyword evidence="3" id="KW-0732">Signal</keyword>
<dbReference type="Gene3D" id="3.10.100.10">
    <property type="entry name" value="Mannose-Binding Protein A, subunit A"/>
    <property type="match status" value="2"/>
</dbReference>
<dbReference type="PRINTS" id="PR00723">
    <property type="entry name" value="SUBTILISIN"/>
</dbReference>
<proteinExistence type="inferred from homology"/>
<name>A0ABT7B008_9CYAN</name>
<feature type="domain" description="P/Homo B" evidence="12">
    <location>
        <begin position="990"/>
        <end position="1117"/>
    </location>
</feature>
<dbReference type="SUPFAM" id="SSF49785">
    <property type="entry name" value="Galactose-binding domain-like"/>
    <property type="match status" value="2"/>
</dbReference>
<dbReference type="PROSITE" id="PS00138">
    <property type="entry name" value="SUBTILASE_SER"/>
    <property type="match status" value="1"/>
</dbReference>
<dbReference type="InterPro" id="IPR015500">
    <property type="entry name" value="Peptidase_S8_subtilisin-rel"/>
</dbReference>
<dbReference type="InterPro" id="IPR025193">
    <property type="entry name" value="DUF4114"/>
</dbReference>
<dbReference type="InterPro" id="IPR003644">
    <property type="entry name" value="Calx_beta"/>
</dbReference>
<feature type="compositionally biased region" description="Basic and acidic residues" evidence="10">
    <location>
        <begin position="461"/>
        <end position="474"/>
    </location>
</feature>
<dbReference type="InterPro" id="IPR038081">
    <property type="entry name" value="CalX-like_sf"/>
</dbReference>
<evidence type="ECO:0000256" key="4">
    <source>
        <dbReference type="ARBA" id="ARBA00022737"/>
    </source>
</evidence>
<dbReference type="Gene3D" id="2.60.120.260">
    <property type="entry name" value="Galactose-binding domain-like"/>
    <property type="match status" value="2"/>
</dbReference>
<evidence type="ECO:0000313" key="14">
    <source>
        <dbReference type="Proteomes" id="UP001235303"/>
    </source>
</evidence>
<dbReference type="PANTHER" id="PTHR35580">
    <property type="entry name" value="CELL SURFACE GLYCOPROTEIN (S-LAYER PROTEIN)-LIKE PROTEIN"/>
    <property type="match status" value="1"/>
</dbReference>
<evidence type="ECO:0000256" key="5">
    <source>
        <dbReference type="ARBA" id="ARBA00022801"/>
    </source>
</evidence>
<feature type="compositionally biased region" description="Polar residues" evidence="10">
    <location>
        <begin position="435"/>
        <end position="457"/>
    </location>
</feature>
<keyword evidence="14" id="KW-1185">Reference proteome</keyword>
<evidence type="ECO:0000256" key="6">
    <source>
        <dbReference type="ARBA" id="ARBA00022825"/>
    </source>
</evidence>
<dbReference type="PROSITE" id="PS00136">
    <property type="entry name" value="SUBTILASE_ASP"/>
    <property type="match status" value="1"/>
</dbReference>
<keyword evidence="7" id="KW-0106">Calcium</keyword>
<evidence type="ECO:0000256" key="10">
    <source>
        <dbReference type="SAM" id="MobiDB-lite"/>
    </source>
</evidence>
<sequence length="3713" mass="403870">MSWLDFLFKPVFSSNSASKTHKTFILEPILTPSGLVDSLDDGPDFDGDSTENTVENTELDLDNQPTENLSDYTVESEALLPEIPDEDLEEIPFIYALGEETDADTQQESLEPTSTEENSVLISDSETELDGEITQEPVKSVKAENSSVLALDTDTEVDEEITQPRAKLATDVEADGELPEELSTLEIPEEVISQPKFDSGYFVVGETGEIEVDYLFDGGKYKGELGIFSLDGMDEYDPDTEDFIAEAARRSNSNSELGHIIISDRTEGAYFSGELGEADHNSGEYQGVKTFNMHSGDSFAMMLVPKGSVQRVVDNPGIGGAARPLFSLATANPEDGFHMGQIADVTGEGNVFVFEDLRVDGKSDGDYNDLIFRIKGATGKAVQLDNVIDTAQDWRDSDLGQELINYVTGDKSGVEEADNLEDVTDTEAVIENILVTDNRSSEGTFAPTSESGEGNNDTELEGDKVLHGDEDRPTTDTPTEDIPVENNGENDGNRRGERPFAPTSTTLEELKTGEFIVGETGEVTVDFLFDGGGYKGEVAIFSLEGLEDLDPNSEEFRTEVLQRITDESDRGQIIISDRTEGAKFTGELGEVDRNSGDYSGPKTVQMEPGEKFAVVLAPKGKIEWAVENPDRPLMFSLGSQQLADATGEGQTFAWEDLDVEKNSDKDYNDLIFRVKGATGKADHIDELIDSEMVWQDTDLGQTILDYGKPETQLGSADRLYNPTEPVIIQGKITDPDGLNQIEKVEIFLQKDGGKWIDVTEEVDIKMTSDYQKISYEKEGLEPGHYELKIVAQDNAGKVAEPTVEQFTVLSVSKGQELSDRVKFAIEKATNLGNYEPEQLENVRQWVVSVQNSKYHPQLANNLGATDLGETGHIPHTYIWEFPESLTAQEVAETLGSEYKVEFAYPLVQYQVNQHSPTNEPLVQSGEQWHLTQSQLSQVWDNQNIQGRGVVIGVVDSGFEINDPTRNLQGHPDLLPNYNSDLSYDFDEEDPYPSRKIDYELETNRSKSIVNPIGTPLKHEFAFRSVNDGIIDSLVINMDIRHPDINNLEAFLVSPQGTRIPLPNLQPRSYSLSLPEFQNNSAQGEWTLEIINNSAESGVLRNWSLDFETRHLHGTAVAGIAAASGDNQFGGSGVAPEAEWAGLRMGADGTTDTEVANALSHHRQEIDIYNNSWGLGFFHTLPNAQKAMEEGAIFGRDGKGNIQVFAAGNSAQAGGNVSYNSFANSRYAIAVAAIDSEGKHPIYSEPGASLLVSAYSSGTPDKNIVTTGFYPEGNPEKDYYINNFGGTSAAAPFVSGVVALMLEANPDLTLRDVQYILAKTADKNDPNHKDWVNNGAGYHVNHQYGFGAVNADAAVAMAKTWKAVTELETIEEYSYVGKRIPDANQNQTPTTPVTDSISIPSNPEQDLNLEWVEVEFSGNHRYHGDLEIVLEHEYINEQGEKVTTSSILAKQHRSDKYKPDSPENNQYYWSFSSARHWGEPSQGTWTLKVTDKFYHGSSVHREIDPSLWNVFTDWTLRLHGTNPNAVPKPKVTISSLDKEATEEGNAAQFLVTRTGDTDEPLTVNYTLRGSAKNGEDYQTLTGTVTIPAGRETATIPVVPLYDYALEGTETVEIELQAASGYQLDGVVTATATIADSKTTSRYGPFVYVNPQNGHQYILSQPDTWLGAQEQAQALGGNLVGINSEAENDWLYDTFGSGRKWIGLNDSEIYGNTEGNHRWVNGEDLTFTPNRFRKDNVQHTPDGEDFSETNFMEPGGWNDMPHDLPSILGESFENPVGIIEIDPSTLEKPIVNVMVTDDEAGEDGNAGQIVITRVGDLTEELTVQYSLDGDVTNGVDVAELSGEITIPAGESLVVLPILALYDGVFQEGEEKAIVKLSSSDNYAIGTHGTGEVKIKDNHKPFEPEFVHQWGTSSSDRGQALTSDAAGNIYVVGVTKGNLDGNTNAEEVSEFSADPFITKYDDSGNKLWTKQLGTTGFDYYTEVAVDENGNIFAIGYDDSHPVGTLGGGDHKFAKWDSEGNLLWEKHIGTPNHEFSSGLKLDPDGNPVISGWTWGTFGETTQAATDYFIAKYDTDGNEIWIQQNGTDEEDRGRDVVIDSAGNIYAVGITEGNLDGENAGESDVFVTKYDADGNEIWTKQLGTEDDESPGKYGAYRNVSVDIDDSGKLYIAAESKGTLEGHESQGSMDALLFKLDEEGNTVWTQQFGGAGNDRTTGIKVDPDGNFYLNGWTNSSINGQPGLGKNTPFLAKFDSEGQNLWTTIYGTSDAEDLTYDIEVDSSGNVYTTGYTWGDFGGENAGHIDIWLAKFPATPVPSEPTIYTNPVTGSQYFLTTGDTWLGAQEQAQAAGGNLVSVNNASENQWLFDTFGGNMRWLGYTDSPIYGAQEGEFQWVNGDSSTYSNWFYLSPNNVPLTRDGKDLLEGEDFAHNNFRFPDPNSPTGFTEFGKWNDLPADYWNLAGIVEIPGTPEPIPDNAWIRQLGTEGSDRTSGVTVDDFGNVYVVGTTDGNLDGENAGQEDAFVAKYDVDGNLLWKKQLGTVAIDETRGITVDETGKVYITGHTFGDLESANQGLSDVFILKLDADGQELLQKQIGSSSDDYATSITVDETGNIYLSGFTGGNLHGTHAGGYDPWVAKYDANGEPIWSDQFATSSHEGAIDIAIDSLGNTYLIGHTYGALGGENAGSQDAFIIKYNAQGVKEWQKQLGTAEYEEGHSLAIDSEDNIYITGNTQGSLGGENQGLQDIFITKFNPQGDELWQQQFGSISQDSASRLAIDQNDVIHLAGFTTNTLNDQTITGGQDAFLMLVDKEGKHLETQTLGTANNDTAQDIVIDRSGNFYLTGYTEGNLAAENAGGKDFWVSKNQVPNPGYNWTWTYFGEDLHNGDNNTRLESTPNTDAAKADFLANLDNIETIDFETFNQGDKPTVLDFGSTKATVTGYSIVRDVPTATDGGMFPTSGDQFLQSSDDTQLTLEFDSPQSAFGFTATDAEGNPFTLILHHEDGTTSELNIPAQAVWPENSGSAFFYGITDIDSPFTKVTLTRPGGTERIGLDDLVIGNLKPDVLLKTSTPPNQTLHLAYHEDTPLDLSNIMVTDPDGEATVKLTLSETDAGALSTATSGTVTSTYDPETGVWTAEGAVNHLNQLLADLEFKPTANSAESVTIATEIIVQSGLVLTGTIQLTGLPKNDDPTIQVEPTQEWVQQLGSTGYDALGDVATDAQGNVFIAGWVHGDIDGNEYQGGSGLPRHTGDGLLTKYDRDGNKLWTTTLGSADDDGFHGVDTDSQGNAYVVGSTLGSLDGHEPLGKNDAFFGKYDGEGNLIWSRQIGTSEHDRLSKLIVDKDDNIYTVGATSGIMEGTNSHYGYDALIQKWDSDGNLLWTRQMTSTEASSSSASDVTLDEETGDLLLTGYATGTLDGQTPVGHWDTMVARYDKDGNKIWERQFGTTEQDLGRAIDTDSEGNIYVSGMVTEALEGETHEGARDAFVAKLDKDGNLIWTEQFAQNGSTDPNRQGDDHAYGIGVDNNDQVYVTGHVGGPLDGNPHAGSIDAFITGLDTNGNRSWSQQFGFPGWDGLQQIEIDEDNNLFIAGAVEGAMPGQTYNGSLDPIVAKYSFNQTYQEDTPVELNNIYINDEDTNETLTVTLALSDTNAGTLTSKTNNAAETTFANGTLTVTGTAQDVNAILQDLHFNPATGYTETITIDTSVTDGKNNPVTGATLTLNGVTTP</sequence>
<dbReference type="Proteomes" id="UP001235303">
    <property type="component" value="Unassembled WGS sequence"/>
</dbReference>
<dbReference type="InterPro" id="IPR011042">
    <property type="entry name" value="6-blade_b-propeller_TolB-like"/>
</dbReference>
<dbReference type="PROSITE" id="PS51892">
    <property type="entry name" value="SUBTILASE"/>
    <property type="match status" value="1"/>
</dbReference>
<keyword evidence="4" id="KW-0677">Repeat</keyword>
<evidence type="ECO:0000313" key="13">
    <source>
        <dbReference type="EMBL" id="MDJ1172460.1"/>
    </source>
</evidence>
<keyword evidence="6 8" id="KW-0720">Serine protease</keyword>
<dbReference type="CDD" id="cd03603">
    <property type="entry name" value="CLECT_VCBS"/>
    <property type="match status" value="1"/>
</dbReference>
<feature type="region of interest" description="Disordered" evidence="10">
    <location>
        <begin position="37"/>
        <end position="67"/>
    </location>
</feature>
<dbReference type="Gene3D" id="2.60.40.2030">
    <property type="match status" value="2"/>
</dbReference>
<dbReference type="SUPFAM" id="SSF101898">
    <property type="entry name" value="NHL repeat"/>
    <property type="match status" value="3"/>
</dbReference>
<dbReference type="InterPro" id="IPR022398">
    <property type="entry name" value="Peptidase_S8_His-AS"/>
</dbReference>
<dbReference type="InterPro" id="IPR016186">
    <property type="entry name" value="C-type_lectin-like/link_sf"/>
</dbReference>
<evidence type="ECO:0000256" key="8">
    <source>
        <dbReference type="PROSITE-ProRule" id="PRU01240"/>
    </source>
</evidence>
<keyword evidence="2 8" id="KW-0645">Protease</keyword>
<feature type="region of interest" description="Disordered" evidence="10">
    <location>
        <begin position="433"/>
        <end position="507"/>
    </location>
</feature>
<dbReference type="Pfam" id="PF00082">
    <property type="entry name" value="Peptidase_S8"/>
    <property type="match status" value="1"/>
</dbReference>
<dbReference type="SUPFAM" id="SSF141072">
    <property type="entry name" value="CalX-like"/>
    <property type="match status" value="2"/>
</dbReference>
<feature type="compositionally biased region" description="Acidic residues" evidence="10">
    <location>
        <begin position="38"/>
        <end position="49"/>
    </location>
</feature>